<dbReference type="InterPro" id="IPR032799">
    <property type="entry name" value="TAXi_C"/>
</dbReference>
<dbReference type="AlphaFoldDB" id="A0A5N6LRI5"/>
<organism evidence="4 5">
    <name type="scientific">Mikania micrantha</name>
    <name type="common">bitter vine</name>
    <dbReference type="NCBI Taxonomy" id="192012"/>
    <lineage>
        <taxon>Eukaryota</taxon>
        <taxon>Viridiplantae</taxon>
        <taxon>Streptophyta</taxon>
        <taxon>Embryophyta</taxon>
        <taxon>Tracheophyta</taxon>
        <taxon>Spermatophyta</taxon>
        <taxon>Magnoliopsida</taxon>
        <taxon>eudicotyledons</taxon>
        <taxon>Gunneridae</taxon>
        <taxon>Pentapetalae</taxon>
        <taxon>asterids</taxon>
        <taxon>campanulids</taxon>
        <taxon>Asterales</taxon>
        <taxon>Asteraceae</taxon>
        <taxon>Asteroideae</taxon>
        <taxon>Heliantheae alliance</taxon>
        <taxon>Eupatorieae</taxon>
        <taxon>Mikania</taxon>
    </lineage>
</organism>
<sequence length="422" mass="45955">MHFLAILIFILLSSTHIVYSRFNTSVIPITKDEPTSLHKVTWSFKVRQWSGEPYLILDLEAPFTWKDCVIRHSEIPCGLEEGCRFPLQCDNPLCKEAKSYFNPICPSLNITDKYGCRICSVTPLNPVSNTCKISQLTTDLINLYLTNGRNPSPGPNQPFGTQFVLSCAPSSLLKSFPKDVRGVAAFSWSGLGFPRQLSSLDVAGKFALCLPSSSAALGVSFLGDGPFYFTNSPNLDLRSTLSYTPMIRKSSKSLGFYIKINRISIKSASISLPKAISVKLSSRVPYTVLRTDIYKALTAGFSKSINGIPTVTPVKPFGLCVKESAIGSGSGSRVPKIDVETESGKIWTISGENSMKRVGNGVACFAFVDGGSKAPDPIVIGTFQMENNFLYFDLVNQKLGFSSSLLGRGTSCSSFNFTEVAN</sequence>
<dbReference type="GO" id="GO:0006508">
    <property type="term" value="P:proteolysis"/>
    <property type="evidence" value="ECO:0007669"/>
    <property type="project" value="InterPro"/>
</dbReference>
<dbReference type="Pfam" id="PF14543">
    <property type="entry name" value="TAXi_N"/>
    <property type="match status" value="1"/>
</dbReference>
<accession>A0A5N6LRI5</accession>
<dbReference type="Proteomes" id="UP000326396">
    <property type="component" value="Linkage Group LG8"/>
</dbReference>
<dbReference type="SUPFAM" id="SSF50630">
    <property type="entry name" value="Acid proteases"/>
    <property type="match status" value="1"/>
</dbReference>
<feature type="domain" description="Peptidase A1" evidence="3">
    <location>
        <begin position="40"/>
        <end position="402"/>
    </location>
</feature>
<proteinExistence type="inferred from homology"/>
<dbReference type="PANTHER" id="PTHR47965:SF63">
    <property type="entry name" value="OS01G0937200 PROTEIN"/>
    <property type="match status" value="1"/>
</dbReference>
<feature type="signal peptide" evidence="2">
    <location>
        <begin position="1"/>
        <end position="20"/>
    </location>
</feature>
<evidence type="ECO:0000313" key="5">
    <source>
        <dbReference type="Proteomes" id="UP000326396"/>
    </source>
</evidence>
<keyword evidence="5" id="KW-1185">Reference proteome</keyword>
<dbReference type="Pfam" id="PF14541">
    <property type="entry name" value="TAXi_C"/>
    <property type="match status" value="1"/>
</dbReference>
<keyword evidence="2" id="KW-0732">Signal</keyword>
<gene>
    <name evidence="4" type="ORF">E3N88_37546</name>
</gene>
<dbReference type="InterPro" id="IPR001461">
    <property type="entry name" value="Aspartic_peptidase_A1"/>
</dbReference>
<feature type="chain" id="PRO_5024276906" description="Peptidase A1 domain-containing protein" evidence="2">
    <location>
        <begin position="21"/>
        <end position="422"/>
    </location>
</feature>
<dbReference type="EMBL" id="SZYD01000018">
    <property type="protein sequence ID" value="KAD2804169.1"/>
    <property type="molecule type" value="Genomic_DNA"/>
</dbReference>
<dbReference type="InterPro" id="IPR033121">
    <property type="entry name" value="PEPTIDASE_A1"/>
</dbReference>
<evidence type="ECO:0000259" key="3">
    <source>
        <dbReference type="PROSITE" id="PS51767"/>
    </source>
</evidence>
<comment type="caution">
    <text evidence="4">The sequence shown here is derived from an EMBL/GenBank/DDBJ whole genome shotgun (WGS) entry which is preliminary data.</text>
</comment>
<evidence type="ECO:0000256" key="2">
    <source>
        <dbReference type="SAM" id="SignalP"/>
    </source>
</evidence>
<protein>
    <recommendedName>
        <fullName evidence="3">Peptidase A1 domain-containing protein</fullName>
    </recommendedName>
</protein>
<dbReference type="PANTHER" id="PTHR47965">
    <property type="entry name" value="ASPARTYL PROTEASE-RELATED"/>
    <property type="match status" value="1"/>
</dbReference>
<dbReference type="PROSITE" id="PS51767">
    <property type="entry name" value="PEPTIDASE_A1"/>
    <property type="match status" value="1"/>
</dbReference>
<comment type="similarity">
    <text evidence="1">Belongs to the peptidase A1 family.</text>
</comment>
<name>A0A5N6LRI5_9ASTR</name>
<dbReference type="InterPro" id="IPR032861">
    <property type="entry name" value="TAXi_N"/>
</dbReference>
<dbReference type="Gene3D" id="2.40.70.10">
    <property type="entry name" value="Acid Proteases"/>
    <property type="match status" value="2"/>
</dbReference>
<dbReference type="InterPro" id="IPR021109">
    <property type="entry name" value="Peptidase_aspartic_dom_sf"/>
</dbReference>
<reference evidence="4 5" key="1">
    <citation type="submission" date="2019-05" db="EMBL/GenBank/DDBJ databases">
        <title>Mikania micrantha, genome provides insights into the molecular mechanism of rapid growth.</title>
        <authorList>
            <person name="Liu B."/>
        </authorList>
    </citation>
    <scope>NUCLEOTIDE SEQUENCE [LARGE SCALE GENOMIC DNA]</scope>
    <source>
        <strain evidence="4">NLD-2019</strain>
        <tissue evidence="4">Leaf</tissue>
    </source>
</reference>
<evidence type="ECO:0000313" key="4">
    <source>
        <dbReference type="EMBL" id="KAD2804169.1"/>
    </source>
</evidence>
<dbReference type="OrthoDB" id="1258937at2759"/>
<dbReference type="GO" id="GO:0004190">
    <property type="term" value="F:aspartic-type endopeptidase activity"/>
    <property type="evidence" value="ECO:0007669"/>
    <property type="project" value="InterPro"/>
</dbReference>
<evidence type="ECO:0000256" key="1">
    <source>
        <dbReference type="ARBA" id="ARBA00007447"/>
    </source>
</evidence>